<gene>
    <name evidence="2" type="ORF">KPL78_07095</name>
</gene>
<keyword evidence="3" id="KW-1185">Reference proteome</keyword>
<evidence type="ECO:0000313" key="3">
    <source>
        <dbReference type="Proteomes" id="UP001196565"/>
    </source>
</evidence>
<name>A0ABS7A5N1_9PROT</name>
<dbReference type="InterPro" id="IPR036866">
    <property type="entry name" value="RibonucZ/Hydroxyglut_hydro"/>
</dbReference>
<dbReference type="InterPro" id="IPR001279">
    <property type="entry name" value="Metallo-B-lactamas"/>
</dbReference>
<dbReference type="Proteomes" id="UP001196565">
    <property type="component" value="Unassembled WGS sequence"/>
</dbReference>
<comment type="caution">
    <text evidence="2">The sequence shown here is derived from an EMBL/GenBank/DDBJ whole genome shotgun (WGS) entry which is preliminary data.</text>
</comment>
<dbReference type="CDD" id="cd16279">
    <property type="entry name" value="metallo-hydrolase-like_MBL-fold"/>
    <property type="match status" value="1"/>
</dbReference>
<reference evidence="2 3" key="1">
    <citation type="submission" date="2021-07" db="EMBL/GenBank/DDBJ databases">
        <authorList>
            <person name="So Y."/>
        </authorList>
    </citation>
    <scope>NUCLEOTIDE SEQUENCE [LARGE SCALE GENOMIC DNA]</scope>
    <source>
        <strain evidence="2 3">HJA6</strain>
    </source>
</reference>
<dbReference type="Gene3D" id="3.60.15.10">
    <property type="entry name" value="Ribonuclease Z/Hydroxyacylglutathione hydrolase-like"/>
    <property type="match status" value="1"/>
</dbReference>
<organism evidence="2 3">
    <name type="scientific">Roseomonas alba</name>
    <dbReference type="NCBI Taxonomy" id="2846776"/>
    <lineage>
        <taxon>Bacteria</taxon>
        <taxon>Pseudomonadati</taxon>
        <taxon>Pseudomonadota</taxon>
        <taxon>Alphaproteobacteria</taxon>
        <taxon>Acetobacterales</taxon>
        <taxon>Roseomonadaceae</taxon>
        <taxon>Roseomonas</taxon>
    </lineage>
</organism>
<dbReference type="SMART" id="SM00849">
    <property type="entry name" value="Lactamase_B"/>
    <property type="match status" value="1"/>
</dbReference>
<dbReference type="Pfam" id="PF12706">
    <property type="entry name" value="Lactamase_B_2"/>
    <property type="match status" value="1"/>
</dbReference>
<sequence length="249" mass="27600">MPQIGGEDGKGWWGACDPADPLNQRTRSSILIEGGKGGRLLVDTGPDLRTQFLACGVAGVDAVLYTHDHADHIMGLDEIRLMNRIIGRPMEAFGTERTLSVLKQRFDYAFLPETGPVFYRPAVLPIRVRAGETVAMTGHQVQVFSQDHAVMETLGLRIGGFAYSTDMVRLPEQSLAALHGLDTWVVGCFQRRPHKVHANLEQVLDWVALLRPRRTILTHMSPDLDHGWMKTHLPQGVEPAHDGMVLTVT</sequence>
<evidence type="ECO:0000313" key="2">
    <source>
        <dbReference type="EMBL" id="MBW6397604.1"/>
    </source>
</evidence>
<accession>A0ABS7A5N1</accession>
<dbReference type="EMBL" id="JAHYBZ010000002">
    <property type="protein sequence ID" value="MBW6397604.1"/>
    <property type="molecule type" value="Genomic_DNA"/>
</dbReference>
<dbReference type="RefSeq" id="WP_219762204.1">
    <property type="nucleotide sequence ID" value="NZ_JAHYBZ010000002.1"/>
</dbReference>
<proteinExistence type="predicted"/>
<protein>
    <submittedName>
        <fullName evidence="2">MBL fold metallo-hydrolase</fullName>
    </submittedName>
</protein>
<dbReference type="PANTHER" id="PTHR42663:SF6">
    <property type="entry name" value="HYDROLASE C777.06C-RELATED"/>
    <property type="match status" value="1"/>
</dbReference>
<dbReference type="SUPFAM" id="SSF56281">
    <property type="entry name" value="Metallo-hydrolase/oxidoreductase"/>
    <property type="match status" value="1"/>
</dbReference>
<feature type="domain" description="Metallo-beta-lactamase" evidence="1">
    <location>
        <begin position="26"/>
        <end position="200"/>
    </location>
</feature>
<evidence type="ECO:0000259" key="1">
    <source>
        <dbReference type="SMART" id="SM00849"/>
    </source>
</evidence>
<dbReference type="PANTHER" id="PTHR42663">
    <property type="entry name" value="HYDROLASE C777.06C-RELATED-RELATED"/>
    <property type="match status" value="1"/>
</dbReference>